<keyword evidence="6 10" id="KW-0863">Zinc-finger</keyword>
<dbReference type="CDD" id="cd16651">
    <property type="entry name" value="SPL-RING_NSE2"/>
    <property type="match status" value="1"/>
</dbReference>
<evidence type="ECO:0000256" key="4">
    <source>
        <dbReference type="ARBA" id="ARBA00022679"/>
    </source>
</evidence>
<keyword evidence="4" id="KW-0808">Transferase</keyword>
<dbReference type="EMBL" id="JALLBG020000303">
    <property type="protein sequence ID" value="KAL3756567.1"/>
    <property type="molecule type" value="Genomic_DNA"/>
</dbReference>
<proteinExistence type="inferred from homology"/>
<keyword evidence="7" id="KW-0833">Ubl conjugation pathway</keyword>
<feature type="region of interest" description="Disordered" evidence="11">
    <location>
        <begin position="163"/>
        <end position="188"/>
    </location>
</feature>
<evidence type="ECO:0000256" key="10">
    <source>
        <dbReference type="PROSITE-ProRule" id="PRU00452"/>
    </source>
</evidence>
<organism evidence="13 14">
    <name type="scientific">Discostella pseudostelligera</name>
    <dbReference type="NCBI Taxonomy" id="259834"/>
    <lineage>
        <taxon>Eukaryota</taxon>
        <taxon>Sar</taxon>
        <taxon>Stramenopiles</taxon>
        <taxon>Ochrophyta</taxon>
        <taxon>Bacillariophyta</taxon>
        <taxon>Coscinodiscophyceae</taxon>
        <taxon>Thalassiosirophycidae</taxon>
        <taxon>Stephanodiscales</taxon>
        <taxon>Stephanodiscaceae</taxon>
        <taxon>Discostella</taxon>
    </lineage>
</organism>
<evidence type="ECO:0000259" key="12">
    <source>
        <dbReference type="PROSITE" id="PS51044"/>
    </source>
</evidence>
<comment type="subcellular location">
    <subcellularLocation>
        <location evidence="1">Nucleus</location>
    </subcellularLocation>
</comment>
<evidence type="ECO:0000256" key="7">
    <source>
        <dbReference type="ARBA" id="ARBA00022786"/>
    </source>
</evidence>
<dbReference type="GO" id="GO:0016740">
    <property type="term" value="F:transferase activity"/>
    <property type="evidence" value="ECO:0007669"/>
    <property type="project" value="UniProtKB-KW"/>
</dbReference>
<evidence type="ECO:0000313" key="13">
    <source>
        <dbReference type="EMBL" id="KAL3756567.1"/>
    </source>
</evidence>
<dbReference type="InterPro" id="IPR013083">
    <property type="entry name" value="Znf_RING/FYVE/PHD"/>
</dbReference>
<feature type="region of interest" description="Disordered" evidence="11">
    <location>
        <begin position="266"/>
        <end position="290"/>
    </location>
</feature>
<dbReference type="AlphaFoldDB" id="A0ABD3LYV4"/>
<evidence type="ECO:0000256" key="2">
    <source>
        <dbReference type="ARBA" id="ARBA00004718"/>
    </source>
</evidence>
<gene>
    <name evidence="13" type="ORF">ACHAWU_009961</name>
</gene>
<comment type="similarity">
    <text evidence="3">Belongs to the NSE2 family.</text>
</comment>
<name>A0ABD3LYV4_9STRA</name>
<keyword evidence="9" id="KW-0539">Nucleus</keyword>
<evidence type="ECO:0000256" key="6">
    <source>
        <dbReference type="ARBA" id="ARBA00022771"/>
    </source>
</evidence>
<keyword evidence="14" id="KW-1185">Reference proteome</keyword>
<dbReference type="InterPro" id="IPR026846">
    <property type="entry name" value="Nse2(Mms21)"/>
</dbReference>
<dbReference type="InterPro" id="IPR004181">
    <property type="entry name" value="Znf_MIZ"/>
</dbReference>
<feature type="compositionally biased region" description="Basic and acidic residues" evidence="11">
    <location>
        <begin position="269"/>
        <end position="280"/>
    </location>
</feature>
<dbReference type="PANTHER" id="PTHR21330">
    <property type="entry name" value="E3 SUMO-PROTEIN LIGASE NSE2"/>
    <property type="match status" value="1"/>
</dbReference>
<evidence type="ECO:0000313" key="14">
    <source>
        <dbReference type="Proteomes" id="UP001530293"/>
    </source>
</evidence>
<evidence type="ECO:0000256" key="8">
    <source>
        <dbReference type="ARBA" id="ARBA00022833"/>
    </source>
</evidence>
<evidence type="ECO:0000256" key="11">
    <source>
        <dbReference type="SAM" id="MobiDB-lite"/>
    </source>
</evidence>
<dbReference type="PROSITE" id="PS51044">
    <property type="entry name" value="ZF_SP_RING"/>
    <property type="match status" value="1"/>
</dbReference>
<dbReference type="SUPFAM" id="SSF57850">
    <property type="entry name" value="RING/U-box"/>
    <property type="match status" value="1"/>
</dbReference>
<comment type="caution">
    <text evidence="13">The sequence shown here is derived from an EMBL/GenBank/DDBJ whole genome shotgun (WGS) entry which is preliminary data.</text>
</comment>
<dbReference type="PANTHER" id="PTHR21330:SF1">
    <property type="entry name" value="E3 SUMO-PROTEIN LIGASE NSE2"/>
    <property type="match status" value="1"/>
</dbReference>
<dbReference type="GO" id="GO:0005634">
    <property type="term" value="C:nucleus"/>
    <property type="evidence" value="ECO:0007669"/>
    <property type="project" value="UniProtKB-SubCell"/>
</dbReference>
<keyword evidence="5" id="KW-0479">Metal-binding</keyword>
<sequence length="290" mass="32471">MARGRNSHPGGRGGALLACERAIDKSEEQKQSVKKLQARGVMIADVIKPNSDIAEVLRASDDRADEFLSAAYARLKALAEGNAKRIYDIEDFVDAVKVVRAEVHETLAAAGQNNEAGATTMTEAPDYEHSIHNAVERVHQERANGPSRLPHEDHAMSIEMREALGEKVPKKRSRASRGGGADDDEDDLEIVQNRVDDVHTLKCPITGMFFENPVKNKMCNHVYDRAGLDQLIRMRKYTCPVPGCANRSLSLAQVEEDEQMKLKVKRFKAREEAEKKRQRELEEDDDEVLE</sequence>
<dbReference type="Pfam" id="PF11789">
    <property type="entry name" value="zf-Nse"/>
    <property type="match status" value="1"/>
</dbReference>
<protein>
    <recommendedName>
        <fullName evidence="12">SP-RING-type domain-containing protein</fullName>
    </recommendedName>
</protein>
<evidence type="ECO:0000256" key="5">
    <source>
        <dbReference type="ARBA" id="ARBA00022723"/>
    </source>
</evidence>
<evidence type="ECO:0000256" key="1">
    <source>
        <dbReference type="ARBA" id="ARBA00004123"/>
    </source>
</evidence>
<reference evidence="13 14" key="1">
    <citation type="submission" date="2024-10" db="EMBL/GenBank/DDBJ databases">
        <title>Updated reference genomes for cyclostephanoid diatoms.</title>
        <authorList>
            <person name="Roberts W.R."/>
            <person name="Alverson A.J."/>
        </authorList>
    </citation>
    <scope>NUCLEOTIDE SEQUENCE [LARGE SCALE GENOMIC DNA]</scope>
    <source>
        <strain evidence="13 14">AJA232-27</strain>
    </source>
</reference>
<feature type="compositionally biased region" description="Acidic residues" evidence="11">
    <location>
        <begin position="281"/>
        <end position="290"/>
    </location>
</feature>
<evidence type="ECO:0000256" key="9">
    <source>
        <dbReference type="ARBA" id="ARBA00023242"/>
    </source>
</evidence>
<dbReference type="Proteomes" id="UP001530293">
    <property type="component" value="Unassembled WGS sequence"/>
</dbReference>
<dbReference type="GO" id="GO:0008270">
    <property type="term" value="F:zinc ion binding"/>
    <property type="evidence" value="ECO:0007669"/>
    <property type="project" value="UniProtKB-KW"/>
</dbReference>
<keyword evidence="8" id="KW-0862">Zinc</keyword>
<evidence type="ECO:0000256" key="3">
    <source>
        <dbReference type="ARBA" id="ARBA00008212"/>
    </source>
</evidence>
<accession>A0ABD3LYV4</accession>
<dbReference type="Gene3D" id="3.30.40.10">
    <property type="entry name" value="Zinc/RING finger domain, C3HC4 (zinc finger)"/>
    <property type="match status" value="1"/>
</dbReference>
<comment type="pathway">
    <text evidence="2">Protein modification; protein sumoylation.</text>
</comment>
<feature type="domain" description="SP-RING-type" evidence="12">
    <location>
        <begin position="184"/>
        <end position="269"/>
    </location>
</feature>